<organism evidence="2 3">
    <name type="scientific">Fusobacterium varium ATCC 27725</name>
    <dbReference type="NCBI Taxonomy" id="469618"/>
    <lineage>
        <taxon>Bacteria</taxon>
        <taxon>Fusobacteriati</taxon>
        <taxon>Fusobacteriota</taxon>
        <taxon>Fusobacteriia</taxon>
        <taxon>Fusobacteriales</taxon>
        <taxon>Fusobacteriaceae</taxon>
        <taxon>Fusobacterium</taxon>
    </lineage>
</organism>
<sequence length="184" mass="20778">MNVKFKSNSSIVIKGMEKLKNASIKTQSLMLEIAEDMKSKVDMRFRQSKTPEGEQWEPLKESTISRRRKGSSKPLSDTGALKGSINSKATAKTAIVGTNKKYAAYQQYAVAKGELGETDVEETVREHIRKRRGRAEKVRTHTRKRKIATPWGDKPGRAFIGFSSSQRRLYAKKIKEYLKGGRNA</sequence>
<name>A0ABN5JKN1_FUSVA</name>
<evidence type="ECO:0000313" key="3">
    <source>
        <dbReference type="Proteomes" id="UP000241238"/>
    </source>
</evidence>
<accession>A0ABN5JKN1</accession>
<dbReference type="GeneID" id="77468570"/>
<protein>
    <submittedName>
        <fullName evidence="2">Phage virion morphogenesis protein</fullName>
    </submittedName>
</protein>
<feature type="compositionally biased region" description="Basic and acidic residues" evidence="1">
    <location>
        <begin position="43"/>
        <end position="64"/>
    </location>
</feature>
<feature type="region of interest" description="Disordered" evidence="1">
    <location>
        <begin position="131"/>
        <end position="151"/>
    </location>
</feature>
<feature type="region of interest" description="Disordered" evidence="1">
    <location>
        <begin position="43"/>
        <end position="82"/>
    </location>
</feature>
<gene>
    <name evidence="2" type="ORF">C4N18_11255</name>
</gene>
<keyword evidence="3" id="KW-1185">Reference proteome</keyword>
<proteinExistence type="predicted"/>
<dbReference type="InterPro" id="IPR006522">
    <property type="entry name" value="Phage_virion_morphogenesis"/>
</dbReference>
<evidence type="ECO:0000256" key="1">
    <source>
        <dbReference type="SAM" id="MobiDB-lite"/>
    </source>
</evidence>
<dbReference type="RefSeq" id="WP_005948110.1">
    <property type="nucleotide sequence ID" value="NZ_CP028103.1"/>
</dbReference>
<feature type="compositionally biased region" description="Basic residues" evidence="1">
    <location>
        <begin position="131"/>
        <end position="147"/>
    </location>
</feature>
<dbReference type="NCBIfam" id="TIGR01635">
    <property type="entry name" value="tail_comp_S"/>
    <property type="match status" value="1"/>
</dbReference>
<dbReference type="Pfam" id="PF05069">
    <property type="entry name" value="Phage_tail_S"/>
    <property type="match status" value="1"/>
</dbReference>
<dbReference type="Proteomes" id="UP000241238">
    <property type="component" value="Chromosome"/>
</dbReference>
<dbReference type="EMBL" id="CP028103">
    <property type="protein sequence ID" value="AVQ31761.1"/>
    <property type="molecule type" value="Genomic_DNA"/>
</dbReference>
<evidence type="ECO:0000313" key="2">
    <source>
        <dbReference type="EMBL" id="AVQ31761.1"/>
    </source>
</evidence>
<reference evidence="3" key="1">
    <citation type="journal article" date="2018" name="MSphere">
        <title>Fusobacterium Genomics Using MinION and Illumina Sequencing Enables Genome Completion and Correction.</title>
        <authorList>
            <person name="Todd S.M."/>
            <person name="Settlage R.E."/>
            <person name="Lahmers K.K."/>
            <person name="Slade D.J."/>
        </authorList>
    </citation>
    <scope>NUCLEOTIDE SEQUENCE [LARGE SCALE GENOMIC DNA]</scope>
    <source>
        <strain evidence="3">ATCC 27725</strain>
    </source>
</reference>